<reference evidence="9" key="3">
    <citation type="submission" date="2015-04" db="UniProtKB">
        <authorList>
            <consortium name="EnsemblPlants"/>
        </authorList>
    </citation>
    <scope>IDENTIFICATION</scope>
    <source>
        <strain evidence="9">cv. Jemalong A17</strain>
    </source>
</reference>
<evidence type="ECO:0000259" key="6">
    <source>
        <dbReference type="Pfam" id="PF13178"/>
    </source>
</evidence>
<keyword evidence="10" id="KW-1185">Reference proteome</keyword>
<dbReference type="Pfam" id="PF13178">
    <property type="entry name" value="DUF4005"/>
    <property type="match status" value="1"/>
</dbReference>
<dbReference type="SUPFAM" id="SSF52540">
    <property type="entry name" value="P-loop containing nucleoside triphosphate hydrolases"/>
    <property type="match status" value="1"/>
</dbReference>
<comment type="function">
    <text evidence="4">May be involved in cooperative interactions with calmodulins or calmodulin-like proteins. Recruits calmodulin proteins to microtubules, thus being a potential scaffold in cellular signaling and trafficking. May associate with nucleic acids and regulate gene expression at the transcriptional or post-transcriptional level.</text>
</comment>
<reference evidence="11" key="4">
    <citation type="journal article" date="2018" name="Nat. Plants">
        <title>Whole-genome landscape of Medicago truncatula symbiotic genes.</title>
        <authorList>
            <person name="Pecrix Y."/>
            <person name="Staton S.E."/>
            <person name="Sallet E."/>
            <person name="Lelandais-Briere C."/>
            <person name="Moreau S."/>
            <person name="Carrere S."/>
            <person name="Blein T."/>
            <person name="Jardinaud M.F."/>
            <person name="Latrasse D."/>
            <person name="Zouine M."/>
            <person name="Zahm M."/>
            <person name="Kreplak J."/>
            <person name="Mayjonade B."/>
            <person name="Satge C."/>
            <person name="Perez M."/>
            <person name="Cauet S."/>
            <person name="Marande W."/>
            <person name="Chantry-Darmon C."/>
            <person name="Lopez-Roques C."/>
            <person name="Bouchez O."/>
            <person name="Berard A."/>
            <person name="Debelle F."/>
            <person name="Munos S."/>
            <person name="Bendahmane A."/>
            <person name="Berges H."/>
            <person name="Niebel A."/>
            <person name="Buitink J."/>
            <person name="Frugier F."/>
            <person name="Benhamed M."/>
            <person name="Crespi M."/>
            <person name="Gouzy J."/>
            <person name="Gamas P."/>
        </authorList>
    </citation>
    <scope>NUCLEOTIDE SEQUENCE [LARGE SCALE GENOMIC DNA]</scope>
    <source>
        <strain evidence="11">cv. Jemalong A17</strain>
    </source>
</reference>
<comment type="similarity">
    <text evidence="2">Belongs to the IQD family.</text>
</comment>
<dbReference type="EMBL" id="PSQE01000002">
    <property type="protein sequence ID" value="RHN76335.1"/>
    <property type="molecule type" value="Genomic_DNA"/>
</dbReference>
<gene>
    <name evidence="9" type="primary">11425914</name>
    <name evidence="7" type="ordered locus">MTR_2g100740</name>
    <name evidence="8" type="ORF">MtrunA17_Chr2g0330921</name>
</gene>
<dbReference type="Proteomes" id="UP000265566">
    <property type="component" value="Chromosome 2"/>
</dbReference>
<evidence type="ECO:0000313" key="7">
    <source>
        <dbReference type="EMBL" id="AES67916.1"/>
    </source>
</evidence>
<feature type="domain" description="DUF4005" evidence="6">
    <location>
        <begin position="273"/>
        <end position="348"/>
    </location>
</feature>
<dbReference type="SMART" id="SM00015">
    <property type="entry name" value="IQ"/>
    <property type="match status" value="2"/>
</dbReference>
<dbReference type="PANTHER" id="PTHR32295:SF139">
    <property type="entry name" value="IQ CALMODULIN-BINDING MOTIF PROTEIN"/>
    <property type="match status" value="1"/>
</dbReference>
<evidence type="ECO:0000256" key="4">
    <source>
        <dbReference type="ARBA" id="ARBA00045534"/>
    </source>
</evidence>
<dbReference type="eggNOG" id="ENOG502QVYZ">
    <property type="taxonomic scope" value="Eukaryota"/>
</dbReference>
<evidence type="ECO:0000313" key="9">
    <source>
        <dbReference type="EnsemblPlants" id="AES67916"/>
    </source>
</evidence>
<dbReference type="Gene3D" id="1.20.5.190">
    <property type="match status" value="1"/>
</dbReference>
<evidence type="ECO:0000313" key="11">
    <source>
        <dbReference type="Proteomes" id="UP000265566"/>
    </source>
</evidence>
<sequence length="355" mass="40757">MGKASRWLKGLFGMKKEKEYSNKSGPLVLDKKEKKRSGKNDNHIDHQTSAPAFDDAWYKSYVAEKQKQNEHNKNAIFVRSLSHGSGRKSLLFGSKEMLAAVKIQTFFRGYLARKARRALKGLVRIQALVRGFLVRKRVAATLHSMQALMRAQAVVQSRRARNSIDKENMCQPEIRGRKHVQMFDETRNRQHNKWLPNSSSRFAQNPKVVLIDPHKSGSRSAMSEYGDDLYDSYEATSLPCQIPRRISVHDCQYSQDFDWCNNNVNDERRLYTAHSTPRLVNSSQANPLAKSVSEDTSLFMPYSNFPNYMANTHSSKGRVVRSHSAPKQRPDLKKRAPLDEIMATRNSISCVRMHW</sequence>
<dbReference type="Proteomes" id="UP000002051">
    <property type="component" value="Chromosome 2"/>
</dbReference>
<reference evidence="7 10" key="2">
    <citation type="journal article" date="2014" name="BMC Genomics">
        <title>An improved genome release (version Mt4.0) for the model legume Medicago truncatula.</title>
        <authorList>
            <person name="Tang H."/>
            <person name="Krishnakumar V."/>
            <person name="Bidwell S."/>
            <person name="Rosen B."/>
            <person name="Chan A."/>
            <person name="Zhou S."/>
            <person name="Gentzbittel L."/>
            <person name="Childs K.L."/>
            <person name="Yandell M."/>
            <person name="Gundlach H."/>
            <person name="Mayer K.F."/>
            <person name="Schwartz D.C."/>
            <person name="Town C.D."/>
        </authorList>
    </citation>
    <scope>GENOME REANNOTATION</scope>
    <source>
        <strain evidence="9 10">cv. Jemalong A17</strain>
    </source>
</reference>
<dbReference type="InterPro" id="IPR000048">
    <property type="entry name" value="IQ_motif_EF-hand-BS"/>
</dbReference>
<evidence type="ECO:0000313" key="8">
    <source>
        <dbReference type="EMBL" id="RHN76335.1"/>
    </source>
</evidence>
<protein>
    <submittedName>
        <fullName evidence="7">IQ calmodulin-binding motif protein</fullName>
    </submittedName>
    <submittedName>
        <fullName evidence="8">Putative IQ motif, EF-hand binding, P-loop containing nucleoside triphosphate hydrolase</fullName>
    </submittedName>
</protein>
<dbReference type="EMBL" id="CM001218">
    <property type="protein sequence ID" value="AES67916.1"/>
    <property type="molecule type" value="Genomic_DNA"/>
</dbReference>
<dbReference type="OrthoDB" id="1704267at2759"/>
<dbReference type="AlphaFoldDB" id="G7IHY7"/>
<comment type="subunit">
    <text evidence="3">Binds to multiple calmodulin (CaM) in the presence of Ca(2+) and CaM-like proteins.</text>
</comment>
<dbReference type="InterPro" id="IPR025064">
    <property type="entry name" value="DUF4005"/>
</dbReference>
<organism evidence="7 10">
    <name type="scientific">Medicago truncatula</name>
    <name type="common">Barrel medic</name>
    <name type="synonym">Medicago tribuloides</name>
    <dbReference type="NCBI Taxonomy" id="3880"/>
    <lineage>
        <taxon>Eukaryota</taxon>
        <taxon>Viridiplantae</taxon>
        <taxon>Streptophyta</taxon>
        <taxon>Embryophyta</taxon>
        <taxon>Tracheophyta</taxon>
        <taxon>Spermatophyta</taxon>
        <taxon>Magnoliopsida</taxon>
        <taxon>eudicotyledons</taxon>
        <taxon>Gunneridae</taxon>
        <taxon>Pentapetalae</taxon>
        <taxon>rosids</taxon>
        <taxon>fabids</taxon>
        <taxon>Fabales</taxon>
        <taxon>Fabaceae</taxon>
        <taxon>Papilionoideae</taxon>
        <taxon>50 kb inversion clade</taxon>
        <taxon>NPAAA clade</taxon>
        <taxon>Hologalegina</taxon>
        <taxon>IRL clade</taxon>
        <taxon>Trifolieae</taxon>
        <taxon>Medicago</taxon>
    </lineage>
</organism>
<proteinExistence type="inferred from homology"/>
<reference evidence="7 10" key="1">
    <citation type="journal article" date="2011" name="Nature">
        <title>The Medicago genome provides insight into the evolution of rhizobial symbioses.</title>
        <authorList>
            <person name="Young N.D."/>
            <person name="Debelle F."/>
            <person name="Oldroyd G.E."/>
            <person name="Geurts R."/>
            <person name="Cannon S.B."/>
            <person name="Udvardi M.K."/>
            <person name="Benedito V.A."/>
            <person name="Mayer K.F."/>
            <person name="Gouzy J."/>
            <person name="Schoof H."/>
            <person name="Van de Peer Y."/>
            <person name="Proost S."/>
            <person name="Cook D.R."/>
            <person name="Meyers B.C."/>
            <person name="Spannagl M."/>
            <person name="Cheung F."/>
            <person name="De Mita S."/>
            <person name="Krishnakumar V."/>
            <person name="Gundlach H."/>
            <person name="Zhou S."/>
            <person name="Mudge J."/>
            <person name="Bharti A.K."/>
            <person name="Murray J.D."/>
            <person name="Naoumkina M.A."/>
            <person name="Rosen B."/>
            <person name="Silverstein K.A."/>
            <person name="Tang H."/>
            <person name="Rombauts S."/>
            <person name="Zhao P.X."/>
            <person name="Zhou P."/>
            <person name="Barbe V."/>
            <person name="Bardou P."/>
            <person name="Bechner M."/>
            <person name="Bellec A."/>
            <person name="Berger A."/>
            <person name="Berges H."/>
            <person name="Bidwell S."/>
            <person name="Bisseling T."/>
            <person name="Choisne N."/>
            <person name="Couloux A."/>
            <person name="Denny R."/>
            <person name="Deshpande S."/>
            <person name="Dai X."/>
            <person name="Doyle J.J."/>
            <person name="Dudez A.M."/>
            <person name="Farmer A.D."/>
            <person name="Fouteau S."/>
            <person name="Franken C."/>
            <person name="Gibelin C."/>
            <person name="Gish J."/>
            <person name="Goldstein S."/>
            <person name="Gonzalez A.J."/>
            <person name="Green P.J."/>
            <person name="Hallab A."/>
            <person name="Hartog M."/>
            <person name="Hua A."/>
            <person name="Humphray S.J."/>
            <person name="Jeong D.H."/>
            <person name="Jing Y."/>
            <person name="Jocker A."/>
            <person name="Kenton S.M."/>
            <person name="Kim D.J."/>
            <person name="Klee K."/>
            <person name="Lai H."/>
            <person name="Lang C."/>
            <person name="Lin S."/>
            <person name="Macmil S.L."/>
            <person name="Magdelenat G."/>
            <person name="Matthews L."/>
            <person name="McCorrison J."/>
            <person name="Monaghan E.L."/>
            <person name="Mun J.H."/>
            <person name="Najar F.Z."/>
            <person name="Nicholson C."/>
            <person name="Noirot C."/>
            <person name="O'Bleness M."/>
            <person name="Paule C.R."/>
            <person name="Poulain J."/>
            <person name="Prion F."/>
            <person name="Qin B."/>
            <person name="Qu C."/>
            <person name="Retzel E.F."/>
            <person name="Riddle C."/>
            <person name="Sallet E."/>
            <person name="Samain S."/>
            <person name="Samson N."/>
            <person name="Sanders I."/>
            <person name="Saurat O."/>
            <person name="Scarpelli C."/>
            <person name="Schiex T."/>
            <person name="Segurens B."/>
            <person name="Severin A.J."/>
            <person name="Sherrier D.J."/>
            <person name="Shi R."/>
            <person name="Sims S."/>
            <person name="Singer S.R."/>
            <person name="Sinharoy S."/>
            <person name="Sterck L."/>
            <person name="Viollet A."/>
            <person name="Wang B.B."/>
            <person name="Wang K."/>
            <person name="Wang M."/>
            <person name="Wang X."/>
            <person name="Warfsmann J."/>
            <person name="Weissenbach J."/>
            <person name="White D.D."/>
            <person name="White J.D."/>
            <person name="Wiley G.B."/>
            <person name="Wincker P."/>
            <person name="Xing Y."/>
            <person name="Yang L."/>
            <person name="Yao Z."/>
            <person name="Ying F."/>
            <person name="Zhai J."/>
            <person name="Zhou L."/>
            <person name="Zuber A."/>
            <person name="Denarie J."/>
            <person name="Dixon R.A."/>
            <person name="May G.D."/>
            <person name="Schwartz D.C."/>
            <person name="Rogers J."/>
            <person name="Quetier F."/>
            <person name="Town C.D."/>
            <person name="Roe B.A."/>
        </authorList>
    </citation>
    <scope>NUCLEOTIDE SEQUENCE [LARGE SCALE GENOMIC DNA]</scope>
    <source>
        <strain evidence="7">A17</strain>
        <strain evidence="9 10">cv. Jemalong A17</strain>
    </source>
</reference>
<evidence type="ECO:0000256" key="3">
    <source>
        <dbReference type="ARBA" id="ARBA00024378"/>
    </source>
</evidence>
<dbReference type="HOGENOM" id="CLU_042730_3_0_1"/>
<evidence type="ECO:0000256" key="5">
    <source>
        <dbReference type="SAM" id="MobiDB-lite"/>
    </source>
</evidence>
<keyword evidence="8" id="KW-0378">Hydrolase</keyword>
<dbReference type="OMA" id="RRVPICC"/>
<dbReference type="EnsemblPlants" id="AES67916">
    <property type="protein sequence ID" value="AES67916"/>
    <property type="gene ID" value="MTR_2g100740"/>
</dbReference>
<dbReference type="PANTHER" id="PTHR32295">
    <property type="entry name" value="IQ-DOMAIN 5-RELATED"/>
    <property type="match status" value="1"/>
</dbReference>
<accession>G7IHY7</accession>
<evidence type="ECO:0000256" key="2">
    <source>
        <dbReference type="ARBA" id="ARBA00024341"/>
    </source>
</evidence>
<dbReference type="PaxDb" id="3880-AES67916"/>
<name>G7IHY7_MEDTR</name>
<feature type="region of interest" description="Disordered" evidence="5">
    <location>
        <begin position="23"/>
        <end position="48"/>
    </location>
</feature>
<dbReference type="GO" id="GO:0016787">
    <property type="term" value="F:hydrolase activity"/>
    <property type="evidence" value="ECO:0007669"/>
    <property type="project" value="UniProtKB-KW"/>
</dbReference>
<dbReference type="GO" id="GO:0005516">
    <property type="term" value="F:calmodulin binding"/>
    <property type="evidence" value="ECO:0007669"/>
    <property type="project" value="UniProtKB-KW"/>
</dbReference>
<dbReference type="Gramene" id="rna12642">
    <property type="protein sequence ID" value="RHN76335.1"/>
    <property type="gene ID" value="gene12642"/>
</dbReference>
<dbReference type="PROSITE" id="PS50096">
    <property type="entry name" value="IQ"/>
    <property type="match status" value="2"/>
</dbReference>
<reference evidence="8" key="5">
    <citation type="journal article" date="2018" name="Nat. Plants">
        <title>Whole-genome landscape of Medicago truncatula symbiotic genes.</title>
        <authorList>
            <person name="Pecrix Y."/>
            <person name="Gamas P."/>
            <person name="Carrere S."/>
        </authorList>
    </citation>
    <scope>NUCLEOTIDE SEQUENCE</scope>
    <source>
        <tissue evidence="8">Leaves</tissue>
    </source>
</reference>
<dbReference type="Pfam" id="PF00612">
    <property type="entry name" value="IQ"/>
    <property type="match status" value="2"/>
</dbReference>
<dbReference type="KEGG" id="mtr:11425914"/>
<dbReference type="STRING" id="3880.G7IHY7"/>
<evidence type="ECO:0000256" key="1">
    <source>
        <dbReference type="ARBA" id="ARBA00022860"/>
    </source>
</evidence>
<evidence type="ECO:0000313" key="10">
    <source>
        <dbReference type="Proteomes" id="UP000002051"/>
    </source>
</evidence>
<keyword evidence="1" id="KW-0112">Calmodulin-binding</keyword>
<dbReference type="InterPro" id="IPR027417">
    <property type="entry name" value="P-loop_NTPase"/>
</dbReference>